<sequence>MVPVRHTCTVVHTGSFASARCTCGWRGSARRSIGRARADGAAHEETAAAAAAASALPAQRTRDDAPADLAAR</sequence>
<feature type="region of interest" description="Disordered" evidence="1">
    <location>
        <begin position="51"/>
        <end position="72"/>
    </location>
</feature>
<evidence type="ECO:0000313" key="3">
    <source>
        <dbReference type="Proteomes" id="UP000281955"/>
    </source>
</evidence>
<dbReference type="Proteomes" id="UP000281955">
    <property type="component" value="Unassembled WGS sequence"/>
</dbReference>
<proteinExistence type="predicted"/>
<keyword evidence="3" id="KW-1185">Reference proteome</keyword>
<feature type="compositionally biased region" description="Basic and acidic residues" evidence="1">
    <location>
        <begin position="60"/>
        <end position="72"/>
    </location>
</feature>
<gene>
    <name evidence="2" type="ORF">CLV35_0441</name>
</gene>
<name>A0A420XT72_9ACTN</name>
<dbReference type="RefSeq" id="WP_121191763.1">
    <property type="nucleotide sequence ID" value="NZ_RBWV01000009.1"/>
</dbReference>
<dbReference type="InParanoid" id="A0A420XT72"/>
<protein>
    <submittedName>
        <fullName evidence="2">Uncharacterized protein</fullName>
    </submittedName>
</protein>
<dbReference type="EMBL" id="RBWV01000009">
    <property type="protein sequence ID" value="RKS80023.1"/>
    <property type="molecule type" value="Genomic_DNA"/>
</dbReference>
<reference evidence="2 3" key="1">
    <citation type="submission" date="2018-10" db="EMBL/GenBank/DDBJ databases">
        <title>Genomic Encyclopedia of Archaeal and Bacterial Type Strains, Phase II (KMG-II): from individual species to whole genera.</title>
        <authorList>
            <person name="Goeker M."/>
        </authorList>
    </citation>
    <scope>NUCLEOTIDE SEQUENCE [LARGE SCALE GENOMIC DNA]</scope>
    <source>
        <strain evidence="2 3">RP-AC37</strain>
    </source>
</reference>
<evidence type="ECO:0000256" key="1">
    <source>
        <dbReference type="SAM" id="MobiDB-lite"/>
    </source>
</evidence>
<organism evidence="2 3">
    <name type="scientific">Motilibacter peucedani</name>
    <dbReference type="NCBI Taxonomy" id="598650"/>
    <lineage>
        <taxon>Bacteria</taxon>
        <taxon>Bacillati</taxon>
        <taxon>Actinomycetota</taxon>
        <taxon>Actinomycetes</taxon>
        <taxon>Motilibacterales</taxon>
        <taxon>Motilibacteraceae</taxon>
        <taxon>Motilibacter</taxon>
    </lineage>
</organism>
<evidence type="ECO:0000313" key="2">
    <source>
        <dbReference type="EMBL" id="RKS80023.1"/>
    </source>
</evidence>
<comment type="caution">
    <text evidence="2">The sequence shown here is derived from an EMBL/GenBank/DDBJ whole genome shotgun (WGS) entry which is preliminary data.</text>
</comment>
<accession>A0A420XT72</accession>
<dbReference type="AlphaFoldDB" id="A0A420XT72"/>